<keyword evidence="2" id="KW-1185">Reference proteome</keyword>
<dbReference type="Proteomes" id="UP001162972">
    <property type="component" value="Chromosome 15Z"/>
</dbReference>
<evidence type="ECO:0000313" key="1">
    <source>
        <dbReference type="EMBL" id="KAJ6411363.1"/>
    </source>
</evidence>
<gene>
    <name evidence="1" type="ORF">OIU84_008018</name>
</gene>
<name>A0AAD6JUV0_9ROSI</name>
<dbReference type="AlphaFoldDB" id="A0AAD6JUV0"/>
<protein>
    <submittedName>
        <fullName evidence="1">Uncharacterized protein</fullName>
    </submittedName>
</protein>
<reference evidence="1 2" key="1">
    <citation type="journal article" date="2023" name="Int. J. Mol. Sci.">
        <title>De Novo Assembly and Annotation of 11 Diverse Shrub Willow (Salix) Genomes Reveals Novel Gene Organization in Sex-Linked Regions.</title>
        <authorList>
            <person name="Hyden B."/>
            <person name="Feng K."/>
            <person name="Yates T.B."/>
            <person name="Jawdy S."/>
            <person name="Cereghino C."/>
            <person name="Smart L.B."/>
            <person name="Muchero W."/>
        </authorList>
    </citation>
    <scope>NUCLEOTIDE SEQUENCE [LARGE SCALE GENOMIC DNA]</scope>
    <source>
        <tissue evidence="1">Shoot tip</tissue>
    </source>
</reference>
<comment type="caution">
    <text evidence="1">The sequence shown here is derived from an EMBL/GenBank/DDBJ whole genome shotgun (WGS) entry which is preliminary data.</text>
</comment>
<accession>A0AAD6JUV0</accession>
<organism evidence="1 2">
    <name type="scientific">Salix udensis</name>
    <dbReference type="NCBI Taxonomy" id="889485"/>
    <lineage>
        <taxon>Eukaryota</taxon>
        <taxon>Viridiplantae</taxon>
        <taxon>Streptophyta</taxon>
        <taxon>Embryophyta</taxon>
        <taxon>Tracheophyta</taxon>
        <taxon>Spermatophyta</taxon>
        <taxon>Magnoliopsida</taxon>
        <taxon>eudicotyledons</taxon>
        <taxon>Gunneridae</taxon>
        <taxon>Pentapetalae</taxon>
        <taxon>rosids</taxon>
        <taxon>fabids</taxon>
        <taxon>Malpighiales</taxon>
        <taxon>Salicaceae</taxon>
        <taxon>Saliceae</taxon>
        <taxon>Salix</taxon>
    </lineage>
</organism>
<evidence type="ECO:0000313" key="2">
    <source>
        <dbReference type="Proteomes" id="UP001162972"/>
    </source>
</evidence>
<sequence>MGIVRHDFFFSFIEDNLMNIPQTLTEKK</sequence>
<proteinExistence type="predicted"/>
<dbReference type="EMBL" id="JAPFFJ010000014">
    <property type="protein sequence ID" value="KAJ6411363.1"/>
    <property type="molecule type" value="Genomic_DNA"/>
</dbReference>